<dbReference type="GO" id="GO:0003677">
    <property type="term" value="F:DNA binding"/>
    <property type="evidence" value="ECO:0007669"/>
    <property type="project" value="UniProtKB-KW"/>
</dbReference>
<feature type="domain" description="HTH luxR-type" evidence="4">
    <location>
        <begin position="191"/>
        <end position="256"/>
    </location>
</feature>
<evidence type="ECO:0000256" key="2">
    <source>
        <dbReference type="ARBA" id="ARBA00023125"/>
    </source>
</evidence>
<dbReference type="InterPro" id="IPR013655">
    <property type="entry name" value="PAS_fold_3"/>
</dbReference>
<dbReference type="InterPro" id="IPR036388">
    <property type="entry name" value="WH-like_DNA-bd_sf"/>
</dbReference>
<keyword evidence="1" id="KW-0805">Transcription regulation</keyword>
<dbReference type="AlphaFoldDB" id="A0A1M6TG09"/>
<sequence>MKLIKFDEMKKTWFEISKSSDGNVDPTFELEVHKKLLNIFQVGDYYYYIFNIPKLEMEYISDSTAEILKLKDKNMFSVQYIFENMHPDDTRSFLLNERKVTEFFSKLTPEKVLKYKVSYDYRIKKADGTYIWVLMQTTTLQTDENGAVIRVMGVQTDISHLKTSNQISGLSFIGLDGEPSYYNVDVEDPFLLPSQELFTGREKEIMKLIIEGFTTQEIAVKLSRSVHTINTHRKNIFQKTESKTIADLVANCLKNNWI</sequence>
<evidence type="ECO:0000313" key="6">
    <source>
        <dbReference type="EMBL" id="SHK55863.1"/>
    </source>
</evidence>
<dbReference type="Gene3D" id="3.30.450.20">
    <property type="entry name" value="PAS domain"/>
    <property type="match status" value="1"/>
</dbReference>
<dbReference type="InterPro" id="IPR016032">
    <property type="entry name" value="Sig_transdc_resp-reg_C-effctor"/>
</dbReference>
<dbReference type="PROSITE" id="PS50113">
    <property type="entry name" value="PAC"/>
    <property type="match status" value="1"/>
</dbReference>
<dbReference type="InterPro" id="IPR000014">
    <property type="entry name" value="PAS"/>
</dbReference>
<dbReference type="RefSeq" id="WP_084081341.1">
    <property type="nucleotide sequence ID" value="NZ_FRAM01000003.1"/>
</dbReference>
<dbReference type="GO" id="GO:0006355">
    <property type="term" value="P:regulation of DNA-templated transcription"/>
    <property type="evidence" value="ECO:0007669"/>
    <property type="project" value="InterPro"/>
</dbReference>
<dbReference type="SMART" id="SM00421">
    <property type="entry name" value="HTH_LUXR"/>
    <property type="match status" value="1"/>
</dbReference>
<dbReference type="InterPro" id="IPR035965">
    <property type="entry name" value="PAS-like_dom_sf"/>
</dbReference>
<dbReference type="SUPFAM" id="SSF55785">
    <property type="entry name" value="PYP-like sensor domain (PAS domain)"/>
    <property type="match status" value="1"/>
</dbReference>
<reference evidence="7" key="1">
    <citation type="submission" date="2016-11" db="EMBL/GenBank/DDBJ databases">
        <authorList>
            <person name="Varghese N."/>
            <person name="Submissions S."/>
        </authorList>
    </citation>
    <scope>NUCLEOTIDE SEQUENCE [LARGE SCALE GENOMIC DNA]</scope>
    <source>
        <strain evidence="7">DSM 18016</strain>
    </source>
</reference>
<dbReference type="PROSITE" id="PS00622">
    <property type="entry name" value="HTH_LUXR_1"/>
    <property type="match status" value="1"/>
</dbReference>
<keyword evidence="3" id="KW-0804">Transcription</keyword>
<evidence type="ECO:0000259" key="4">
    <source>
        <dbReference type="PROSITE" id="PS50043"/>
    </source>
</evidence>
<dbReference type="PROSITE" id="PS50043">
    <property type="entry name" value="HTH_LUXR_2"/>
    <property type="match status" value="1"/>
</dbReference>
<dbReference type="InterPro" id="IPR000700">
    <property type="entry name" value="PAS-assoc_C"/>
</dbReference>
<dbReference type="STRING" id="216903.SAMN05444371_2851"/>
<dbReference type="InterPro" id="IPR001610">
    <property type="entry name" value="PAC"/>
</dbReference>
<dbReference type="Proteomes" id="UP000184498">
    <property type="component" value="Unassembled WGS sequence"/>
</dbReference>
<dbReference type="OrthoDB" id="965844at2"/>
<dbReference type="Gene3D" id="1.10.10.10">
    <property type="entry name" value="Winged helix-like DNA-binding domain superfamily/Winged helix DNA-binding domain"/>
    <property type="match status" value="1"/>
</dbReference>
<protein>
    <submittedName>
        <fullName evidence="6">Putative phage integrase</fullName>
    </submittedName>
</protein>
<feature type="domain" description="PAC" evidence="5">
    <location>
        <begin position="117"/>
        <end position="170"/>
    </location>
</feature>
<dbReference type="CDD" id="cd00130">
    <property type="entry name" value="PAS"/>
    <property type="match status" value="1"/>
</dbReference>
<keyword evidence="7" id="KW-1185">Reference proteome</keyword>
<organism evidence="6 7">
    <name type="scientific">Epilithonimonas mollis</name>
    <dbReference type="NCBI Taxonomy" id="216903"/>
    <lineage>
        <taxon>Bacteria</taxon>
        <taxon>Pseudomonadati</taxon>
        <taxon>Bacteroidota</taxon>
        <taxon>Flavobacteriia</taxon>
        <taxon>Flavobacteriales</taxon>
        <taxon>Weeksellaceae</taxon>
        <taxon>Chryseobacterium group</taxon>
        <taxon>Epilithonimonas</taxon>
    </lineage>
</organism>
<dbReference type="SUPFAM" id="SSF46894">
    <property type="entry name" value="C-terminal effector domain of the bipartite response regulators"/>
    <property type="match status" value="1"/>
</dbReference>
<dbReference type="PANTHER" id="PTHR44688:SF16">
    <property type="entry name" value="DNA-BINDING TRANSCRIPTIONAL ACTIVATOR DEVR_DOSR"/>
    <property type="match status" value="1"/>
</dbReference>
<dbReference type="InterPro" id="IPR000792">
    <property type="entry name" value="Tscrpt_reg_LuxR_C"/>
</dbReference>
<keyword evidence="2" id="KW-0238">DNA-binding</keyword>
<dbReference type="SMART" id="SM00086">
    <property type="entry name" value="PAC"/>
    <property type="match status" value="1"/>
</dbReference>
<evidence type="ECO:0000256" key="3">
    <source>
        <dbReference type="ARBA" id="ARBA00023163"/>
    </source>
</evidence>
<evidence type="ECO:0000256" key="1">
    <source>
        <dbReference type="ARBA" id="ARBA00023015"/>
    </source>
</evidence>
<dbReference type="EMBL" id="FRAM01000003">
    <property type="protein sequence ID" value="SHK55863.1"/>
    <property type="molecule type" value="Genomic_DNA"/>
</dbReference>
<dbReference type="Pfam" id="PF08447">
    <property type="entry name" value="PAS_3"/>
    <property type="match status" value="1"/>
</dbReference>
<evidence type="ECO:0000313" key="7">
    <source>
        <dbReference type="Proteomes" id="UP000184498"/>
    </source>
</evidence>
<evidence type="ECO:0000259" key="5">
    <source>
        <dbReference type="PROSITE" id="PS50113"/>
    </source>
</evidence>
<name>A0A1M6TG09_9FLAO</name>
<accession>A0A1M6TG09</accession>
<dbReference type="Pfam" id="PF00196">
    <property type="entry name" value="GerE"/>
    <property type="match status" value="1"/>
</dbReference>
<dbReference type="CDD" id="cd06170">
    <property type="entry name" value="LuxR_C_like"/>
    <property type="match status" value="1"/>
</dbReference>
<dbReference type="PANTHER" id="PTHR44688">
    <property type="entry name" value="DNA-BINDING TRANSCRIPTIONAL ACTIVATOR DEVR_DOSR"/>
    <property type="match status" value="1"/>
</dbReference>
<gene>
    <name evidence="6" type="ORF">SAMN05444371_2851</name>
</gene>
<proteinExistence type="predicted"/>
<dbReference type="PRINTS" id="PR00038">
    <property type="entry name" value="HTHLUXR"/>
</dbReference>